<organism evidence="3 5">
    <name type="scientific">Acutalibacter muris</name>
    <dbReference type="NCBI Taxonomy" id="1796620"/>
    <lineage>
        <taxon>Bacteria</taxon>
        <taxon>Bacillati</taxon>
        <taxon>Bacillota</taxon>
        <taxon>Clostridia</taxon>
        <taxon>Eubacteriales</taxon>
        <taxon>Acutalibacteraceae</taxon>
        <taxon>Acutalibacter</taxon>
    </lineage>
</organism>
<dbReference type="CDD" id="cd04301">
    <property type="entry name" value="NAT_SF"/>
    <property type="match status" value="1"/>
</dbReference>
<dbReference type="KEGG" id="amur:ADH66_04600"/>
<evidence type="ECO:0000259" key="1">
    <source>
        <dbReference type="PROSITE" id="PS51186"/>
    </source>
</evidence>
<dbReference type="Pfam" id="PF13302">
    <property type="entry name" value="Acetyltransf_3"/>
    <property type="match status" value="1"/>
</dbReference>
<reference evidence="4" key="2">
    <citation type="submission" date="2017-05" db="EMBL/GenBank/DDBJ databases">
        <title>Improved OligoMM genomes.</title>
        <authorList>
            <person name="Garzetti D."/>
        </authorList>
    </citation>
    <scope>NUCLEOTIDE SEQUENCE [LARGE SCALE GENOMIC DNA]</scope>
    <source>
        <strain evidence="4">KB18</strain>
    </source>
</reference>
<protein>
    <submittedName>
        <fullName evidence="2 3">N-acetyltransferase</fullName>
    </submittedName>
</protein>
<dbReference type="GO" id="GO:0016747">
    <property type="term" value="F:acyltransferase activity, transferring groups other than amino-acyl groups"/>
    <property type="evidence" value="ECO:0007669"/>
    <property type="project" value="InterPro"/>
</dbReference>
<reference evidence="3 5" key="3">
    <citation type="submission" date="2020-11" db="EMBL/GenBank/DDBJ databases">
        <title>Closed and high quality bacterial genomes of the OMM12 community.</title>
        <authorList>
            <person name="Marbouty M."/>
            <person name="Lamy-Besnier Q."/>
            <person name="Debarbieux L."/>
            <person name="Koszul R."/>
        </authorList>
    </citation>
    <scope>NUCLEOTIDE SEQUENCE [LARGE SCALE GENOMIC DNA]</scope>
    <source>
        <strain evidence="3 5">KB18</strain>
    </source>
</reference>
<dbReference type="PANTHER" id="PTHR43792:SF1">
    <property type="entry name" value="N-ACETYLTRANSFERASE DOMAIN-CONTAINING PROTEIN"/>
    <property type="match status" value="1"/>
</dbReference>
<dbReference type="InterPro" id="IPR051531">
    <property type="entry name" value="N-acetyltransferase"/>
</dbReference>
<gene>
    <name evidence="2" type="ORF">ADH66_04600</name>
    <name evidence="3" type="ORF">I5Q82_14665</name>
</gene>
<dbReference type="InterPro" id="IPR000182">
    <property type="entry name" value="GNAT_dom"/>
</dbReference>
<proteinExistence type="predicted"/>
<evidence type="ECO:0000313" key="3">
    <source>
        <dbReference type="EMBL" id="QQR32114.1"/>
    </source>
</evidence>
<sequence>MSGTRTIETERLILRQFDIEDAEAMYRNWASDPEVTRFLQWQPHIDQDETEEILESWIERYDEGDYYNWLIELKELGEPIGSISVVSQDNRARRAHIGYCLGRAWWHKGIMSEALAAVISYLFSEGYLRIESRHNVNNPHSGEVMKKCGMTYEGTFKGYEWDNSGIGDAAFYSILKEDYKGYKKGGDCQ</sequence>
<dbReference type="InterPro" id="IPR016181">
    <property type="entry name" value="Acyl_CoA_acyltransferase"/>
</dbReference>
<dbReference type="Gene3D" id="3.40.630.30">
    <property type="match status" value="1"/>
</dbReference>
<evidence type="ECO:0000313" key="4">
    <source>
        <dbReference type="Proteomes" id="UP000196710"/>
    </source>
</evidence>
<dbReference type="EMBL" id="CP021422">
    <property type="protein sequence ID" value="ASB42683.1"/>
    <property type="molecule type" value="Genomic_DNA"/>
</dbReference>
<evidence type="ECO:0000313" key="2">
    <source>
        <dbReference type="EMBL" id="ASB42683.1"/>
    </source>
</evidence>
<reference evidence="2" key="1">
    <citation type="journal article" date="2017" name="Genome Announc.">
        <title>High-Quality Whole-Genome Sequences of the Oligo-Mouse-Microbiota Bacterial Community.</title>
        <authorList>
            <person name="Garzetti D."/>
            <person name="Brugiroux S."/>
            <person name="Bunk B."/>
            <person name="Pukall R."/>
            <person name="McCoy K.D."/>
            <person name="Macpherson A.J."/>
            <person name="Stecher B."/>
        </authorList>
    </citation>
    <scope>NUCLEOTIDE SEQUENCE</scope>
    <source>
        <strain evidence="2">KB18</strain>
    </source>
</reference>
<dbReference type="EMBL" id="CP065321">
    <property type="protein sequence ID" value="QQR32114.1"/>
    <property type="molecule type" value="Genomic_DNA"/>
</dbReference>
<dbReference type="SUPFAM" id="SSF55729">
    <property type="entry name" value="Acyl-CoA N-acyltransferases (Nat)"/>
    <property type="match status" value="1"/>
</dbReference>
<accession>A0A1Z2XW85</accession>
<keyword evidence="4" id="KW-1185">Reference proteome</keyword>
<dbReference type="Proteomes" id="UP000196710">
    <property type="component" value="Chromosome"/>
</dbReference>
<name>A0A1Z2XW85_9FIRM</name>
<feature type="domain" description="N-acetyltransferase" evidence="1">
    <location>
        <begin position="12"/>
        <end position="178"/>
    </location>
</feature>
<evidence type="ECO:0000313" key="5">
    <source>
        <dbReference type="Proteomes" id="UP000596035"/>
    </source>
</evidence>
<dbReference type="AlphaFoldDB" id="A0A1Z2XW85"/>
<dbReference type="PANTHER" id="PTHR43792">
    <property type="entry name" value="GNAT FAMILY, PUTATIVE (AFU_ORTHOLOGUE AFUA_3G00765)-RELATED-RELATED"/>
    <property type="match status" value="1"/>
</dbReference>
<dbReference type="Proteomes" id="UP000596035">
    <property type="component" value="Chromosome"/>
</dbReference>
<dbReference type="PROSITE" id="PS51186">
    <property type="entry name" value="GNAT"/>
    <property type="match status" value="1"/>
</dbReference>